<gene>
    <name evidence="3" type="ORF">MYW70_12945</name>
</gene>
<evidence type="ECO:0000256" key="1">
    <source>
        <dbReference type="SAM" id="SignalP"/>
    </source>
</evidence>
<dbReference type="RefSeq" id="WP_185901769.1">
    <property type="nucleotide sequence ID" value="NZ_CP095785.1"/>
</dbReference>
<dbReference type="PANTHER" id="PTHR33420">
    <property type="entry name" value="FIMBRIAL SUBUNIT ELFA-RELATED"/>
    <property type="match status" value="1"/>
</dbReference>
<dbReference type="InterPro" id="IPR000259">
    <property type="entry name" value="Adhesion_dom_fimbrial"/>
</dbReference>
<dbReference type="InterPro" id="IPR008966">
    <property type="entry name" value="Adhesion_dom_sf"/>
</dbReference>
<evidence type="ECO:0000259" key="2">
    <source>
        <dbReference type="Pfam" id="PF00419"/>
    </source>
</evidence>
<dbReference type="PANTHER" id="PTHR33420:SF26">
    <property type="entry name" value="FIMBRIAL SUBUNIT"/>
    <property type="match status" value="1"/>
</dbReference>
<feature type="signal peptide" evidence="1">
    <location>
        <begin position="1"/>
        <end position="31"/>
    </location>
</feature>
<dbReference type="Gene3D" id="2.60.40.1090">
    <property type="entry name" value="Fimbrial-type adhesion domain"/>
    <property type="match status" value="1"/>
</dbReference>
<organism evidence="3 4">
    <name type="scientific">Proteus faecis</name>
    <dbReference type="NCBI Taxonomy" id="2050967"/>
    <lineage>
        <taxon>Bacteria</taxon>
        <taxon>Pseudomonadati</taxon>
        <taxon>Pseudomonadota</taxon>
        <taxon>Gammaproteobacteria</taxon>
        <taxon>Enterobacterales</taxon>
        <taxon>Morganellaceae</taxon>
        <taxon>Proteus</taxon>
    </lineage>
</organism>
<keyword evidence="1" id="KW-0732">Signal</keyword>
<protein>
    <submittedName>
        <fullName evidence="3">Fimbrial protein</fullName>
    </submittedName>
</protein>
<accession>A0ABZ3EJT1</accession>
<dbReference type="InterPro" id="IPR050263">
    <property type="entry name" value="Bact_Fimbrial_Adh_Pro"/>
</dbReference>
<dbReference type="EMBL" id="CP095785">
    <property type="protein sequence ID" value="XAG30841.1"/>
    <property type="molecule type" value="Genomic_DNA"/>
</dbReference>
<dbReference type="Proteomes" id="UP001438077">
    <property type="component" value="Chromosome"/>
</dbReference>
<evidence type="ECO:0000313" key="4">
    <source>
        <dbReference type="Proteomes" id="UP001438077"/>
    </source>
</evidence>
<dbReference type="SUPFAM" id="SSF49401">
    <property type="entry name" value="Bacterial adhesins"/>
    <property type="match status" value="1"/>
</dbReference>
<name>A0ABZ3EJT1_9GAMM</name>
<sequence>MDMEQRFNTSKAVLILLMTTFTGVLSSTAVANTSSSMFAPKATSVSPGMVPVNITGYVIAPPPCVINNGQMVEVNFGEIMSTRIDGSNYKQPVVYKVECTKMPTNMMKISVGGNSTGFDSNALRTNITGLGVRILYQNKTLRLGQTINFTYPNAPTLEAIPVRDYSAKLTGGDFSATATLRVEYQ</sequence>
<reference evidence="3 4" key="1">
    <citation type="submission" date="2022-03" db="EMBL/GenBank/DDBJ databases">
        <title>Sea Food Isolates.</title>
        <authorList>
            <person name="Li C."/>
        </authorList>
    </citation>
    <scope>NUCLEOTIDE SEQUENCE [LARGE SCALE GENOMIC DNA]</scope>
    <source>
        <strain evidence="3 4">19MO01SH08</strain>
    </source>
</reference>
<dbReference type="InterPro" id="IPR036937">
    <property type="entry name" value="Adhesion_dom_fimbrial_sf"/>
</dbReference>
<feature type="chain" id="PRO_5045938893" evidence="1">
    <location>
        <begin position="32"/>
        <end position="185"/>
    </location>
</feature>
<proteinExistence type="predicted"/>
<feature type="domain" description="Fimbrial-type adhesion" evidence="2">
    <location>
        <begin position="53"/>
        <end position="185"/>
    </location>
</feature>
<dbReference type="Pfam" id="PF00419">
    <property type="entry name" value="Fimbrial"/>
    <property type="match status" value="1"/>
</dbReference>
<keyword evidence="4" id="KW-1185">Reference proteome</keyword>
<evidence type="ECO:0000313" key="3">
    <source>
        <dbReference type="EMBL" id="XAG30841.1"/>
    </source>
</evidence>